<accession>A0A7S3R1Q5</accession>
<evidence type="ECO:0000256" key="1">
    <source>
        <dbReference type="SAM" id="MobiDB-lite"/>
    </source>
</evidence>
<reference evidence="2" key="1">
    <citation type="submission" date="2021-01" db="EMBL/GenBank/DDBJ databases">
        <authorList>
            <person name="Corre E."/>
            <person name="Pelletier E."/>
            <person name="Niang G."/>
            <person name="Scheremetjew M."/>
            <person name="Finn R."/>
            <person name="Kale V."/>
            <person name="Holt S."/>
            <person name="Cochrane G."/>
            <person name="Meng A."/>
            <person name="Brown T."/>
            <person name="Cohen L."/>
        </authorList>
    </citation>
    <scope>NUCLEOTIDE SEQUENCE</scope>
    <source>
        <strain evidence="2">CCMP1320</strain>
    </source>
</reference>
<dbReference type="EMBL" id="HBIP01025119">
    <property type="protein sequence ID" value="CAE0500043.1"/>
    <property type="molecule type" value="Transcribed_RNA"/>
</dbReference>
<protein>
    <submittedName>
        <fullName evidence="2">Uncharacterized protein</fullName>
    </submittedName>
</protein>
<proteinExistence type="predicted"/>
<evidence type="ECO:0000313" key="2">
    <source>
        <dbReference type="EMBL" id="CAE0500043.1"/>
    </source>
</evidence>
<sequence>MGSKSGPPANPAATSQDDASQGGRYTITVSCRVEGDVASVSFTTFKRTLIQQIWESSCAFFKQNPAQKHAQLVIGGSVKQAISFTRETTVEDHNLLIPERQALELVLSEVWSYTAGWNRGHAVASNREKGGKEVLIDKDVPFLTRTAVLELLQPVCPPSLSEEFLGAASTVASLSCVCVLPCCLGRSPRYASRVSTSTATRASCVPGCTTPSWRP</sequence>
<feature type="region of interest" description="Disordered" evidence="1">
    <location>
        <begin position="1"/>
        <end position="21"/>
    </location>
</feature>
<gene>
    <name evidence="2" type="ORF">DTER00134_LOCUS15116</name>
</gene>
<dbReference type="AlphaFoldDB" id="A0A7S3R1Q5"/>
<organism evidence="2">
    <name type="scientific">Dunaliella tertiolecta</name>
    <name type="common">Green alga</name>
    <dbReference type="NCBI Taxonomy" id="3047"/>
    <lineage>
        <taxon>Eukaryota</taxon>
        <taxon>Viridiplantae</taxon>
        <taxon>Chlorophyta</taxon>
        <taxon>core chlorophytes</taxon>
        <taxon>Chlorophyceae</taxon>
        <taxon>CS clade</taxon>
        <taxon>Chlamydomonadales</taxon>
        <taxon>Dunaliellaceae</taxon>
        <taxon>Dunaliella</taxon>
    </lineage>
</organism>
<name>A0A7S3R1Q5_DUNTE</name>